<keyword evidence="2" id="KW-0812">Transmembrane</keyword>
<evidence type="ECO:0000313" key="3">
    <source>
        <dbReference type="EMBL" id="PUX03749.1"/>
    </source>
</evidence>
<feature type="transmembrane region" description="Helical" evidence="2">
    <location>
        <begin position="124"/>
        <end position="141"/>
    </location>
</feature>
<evidence type="ECO:0000256" key="2">
    <source>
        <dbReference type="SAM" id="Phobius"/>
    </source>
</evidence>
<gene>
    <name evidence="3" type="ORF">AUM46_14735</name>
</gene>
<dbReference type="InterPro" id="IPR019284">
    <property type="entry name" value="RP532"/>
</dbReference>
<feature type="transmembrane region" description="Helical" evidence="2">
    <location>
        <begin position="147"/>
        <end position="166"/>
    </location>
</feature>
<dbReference type="EMBL" id="MSAC01000047">
    <property type="protein sequence ID" value="PUX03749.1"/>
    <property type="molecule type" value="Genomic_DNA"/>
</dbReference>
<reference evidence="3 4" key="1">
    <citation type="submission" date="2016-12" db="EMBL/GenBank/DDBJ databases">
        <title>Analysis of the Molecular Diversity Among Cronobacter Species Isolated from Filth Flies Using a Pan Genomic DNA Microarray.</title>
        <authorList>
            <person name="Pava-Ripoll M."/>
            <person name="Tall B."/>
            <person name="Farber J."/>
            <person name="Fanning S."/>
            <person name="Lehner A."/>
            <person name="Stephan R."/>
            <person name="Pagotto F."/>
            <person name="Iverson C."/>
            <person name="Ziobro G."/>
            <person name="Miller A."/>
            <person name="Pearson R."/>
            <person name="Yan Q."/>
            <person name="Kim M."/>
            <person name="Jeong S."/>
            <person name="Park J."/>
            <person name="Jun S."/>
            <person name="Choi H."/>
            <person name="Chung T."/>
            <person name="Yoo Y."/>
            <person name="Park E."/>
            <person name="Hwang S."/>
            <person name="Lee B."/>
            <person name="Sathyamoorthy V."/>
            <person name="Carter L."/>
            <person name="Mammel M."/>
            <person name="Jackson S."/>
            <person name="Kothary M."/>
            <person name="Patel I."/>
            <person name="Grim C."/>
            <person name="Gopinath G."/>
            <person name="Gangiredla J."/>
            <person name="Chase H."/>
        </authorList>
    </citation>
    <scope>NUCLEOTIDE SEQUENCE [LARGE SCALE GENOMIC DNA]</scope>
    <source>
        <strain evidence="3 4">MOD1-Md25g</strain>
    </source>
</reference>
<evidence type="ECO:0000256" key="1">
    <source>
        <dbReference type="SAM" id="MobiDB-lite"/>
    </source>
</evidence>
<keyword evidence="2" id="KW-1133">Transmembrane helix</keyword>
<feature type="region of interest" description="Disordered" evidence="1">
    <location>
        <begin position="1"/>
        <end position="26"/>
    </location>
</feature>
<keyword evidence="4" id="KW-1185">Reference proteome</keyword>
<comment type="caution">
    <text evidence="3">The sequence shown here is derived from an EMBL/GenBank/DDBJ whole genome shotgun (WGS) entry which is preliminary data.</text>
</comment>
<feature type="compositionally biased region" description="Polar residues" evidence="1">
    <location>
        <begin position="13"/>
        <end position="26"/>
    </location>
</feature>
<proteinExistence type="predicted"/>
<dbReference type="Proteomes" id="UP000244731">
    <property type="component" value="Unassembled WGS sequence"/>
</dbReference>
<evidence type="ECO:0000313" key="4">
    <source>
        <dbReference type="Proteomes" id="UP000244731"/>
    </source>
</evidence>
<keyword evidence="2" id="KW-0472">Membrane</keyword>
<name>A0ABX5JXL3_9ENTR</name>
<organism evidence="3 4">
    <name type="scientific">Cronobacter malonaticus</name>
    <dbReference type="NCBI Taxonomy" id="413503"/>
    <lineage>
        <taxon>Bacteria</taxon>
        <taxon>Pseudomonadati</taxon>
        <taxon>Pseudomonadota</taxon>
        <taxon>Gammaproteobacteria</taxon>
        <taxon>Enterobacterales</taxon>
        <taxon>Enterobacteriaceae</taxon>
        <taxon>Cronobacter</taxon>
    </lineage>
</organism>
<protein>
    <submittedName>
        <fullName evidence="3">DUF2335 domain-containing protein</fullName>
    </submittedName>
</protein>
<accession>A0ABX5JXL3</accession>
<dbReference type="Pfam" id="PF10097">
    <property type="entry name" value="DUF2335"/>
    <property type="match status" value="1"/>
</dbReference>
<sequence length="182" mass="20282">MSRKKSSRKPTIGTPSKLANQPTQFGSRAQDGKIELLVNEVVKNPQVIERLMNRPDTAGIMMQVTTHTRSGPLPDPDELARYEKVSPGFAREILEMAKAEQSHRHKHMSKGQSGAIWRDRIGQIFGLICVFVFAYIAYEMIQKEAYGWATGLLGVELVALTSVFVMGRRTKGANETPAPKKK</sequence>